<evidence type="ECO:0000313" key="3">
    <source>
        <dbReference type="Proteomes" id="UP000187209"/>
    </source>
</evidence>
<evidence type="ECO:0008006" key="4">
    <source>
        <dbReference type="Google" id="ProtNLM"/>
    </source>
</evidence>
<dbReference type="EMBL" id="MPUH01001445">
    <property type="protein sequence ID" value="OMJ67729.1"/>
    <property type="molecule type" value="Genomic_DNA"/>
</dbReference>
<gene>
    <name evidence="2" type="ORF">SteCoe_35034</name>
</gene>
<organism evidence="2 3">
    <name type="scientific">Stentor coeruleus</name>
    <dbReference type="NCBI Taxonomy" id="5963"/>
    <lineage>
        <taxon>Eukaryota</taxon>
        <taxon>Sar</taxon>
        <taxon>Alveolata</taxon>
        <taxon>Ciliophora</taxon>
        <taxon>Postciliodesmatophora</taxon>
        <taxon>Heterotrichea</taxon>
        <taxon>Heterotrichida</taxon>
        <taxon>Stentoridae</taxon>
        <taxon>Stentor</taxon>
    </lineage>
</organism>
<dbReference type="PANTHER" id="PTHR46069:SF1">
    <property type="entry name" value="CHROMOSOME UNDETERMINED SCAFFOLD_125, WHOLE GENOME SHOTGUN SEQUENCE"/>
    <property type="match status" value="1"/>
</dbReference>
<dbReference type="AlphaFoldDB" id="A0A1R2AT79"/>
<dbReference type="OrthoDB" id="196367at2759"/>
<dbReference type="SUPFAM" id="SSF56059">
    <property type="entry name" value="Glutathione synthetase ATP-binding domain-like"/>
    <property type="match status" value="1"/>
</dbReference>
<dbReference type="InterPro" id="IPR004344">
    <property type="entry name" value="TTL/TTLL_fam"/>
</dbReference>
<keyword evidence="3" id="KW-1185">Reference proteome</keyword>
<dbReference type="PANTHER" id="PTHR46069">
    <property type="entry name" value="TUBULIN TYROSINE LIGASE"/>
    <property type="match status" value="1"/>
</dbReference>
<dbReference type="Pfam" id="PF03133">
    <property type="entry name" value="TTL"/>
    <property type="match status" value="1"/>
</dbReference>
<reference evidence="2 3" key="1">
    <citation type="submission" date="2016-11" db="EMBL/GenBank/DDBJ databases">
        <title>The macronuclear genome of Stentor coeruleus: a giant cell with tiny introns.</title>
        <authorList>
            <person name="Slabodnick M."/>
            <person name="Ruby J.G."/>
            <person name="Reiff S.B."/>
            <person name="Swart E.C."/>
            <person name="Gosai S."/>
            <person name="Prabakaran S."/>
            <person name="Witkowska E."/>
            <person name="Larue G.E."/>
            <person name="Fisher S."/>
            <person name="Freeman R.M."/>
            <person name="Gunawardena J."/>
            <person name="Chu W."/>
            <person name="Stover N.A."/>
            <person name="Gregory B.D."/>
            <person name="Nowacki M."/>
            <person name="Derisi J."/>
            <person name="Roy S.W."/>
            <person name="Marshall W.F."/>
            <person name="Sood P."/>
        </authorList>
    </citation>
    <scope>NUCLEOTIDE SEQUENCE [LARGE SCALE GENOMIC DNA]</scope>
    <source>
        <strain evidence="2">WM001</strain>
    </source>
</reference>
<name>A0A1R2AT79_9CILI</name>
<comment type="caution">
    <text evidence="2">The sequence shown here is derived from an EMBL/GenBank/DDBJ whole genome shotgun (WGS) entry which is preliminary data.</text>
</comment>
<sequence>MESFTRSASVKKNKDKSQTLNHTHLPNVKKKETFLRLKLSSIHTSHNWRNSSLTGIDLTLIREPPSSLIIPPHLFDEYEMNSSYVIISDSKNKTISKKNRKSVQLNTKRENSPDQLKDFAIEGIPSQTHKKVFKRPEFINTVKPRISIVKKTNKPEPHNESSVKEIIFWNWLGMIKTSNGFEIYPHRSQFKYYVGKGNNGSLVNHILKSRFWWTRTDCIEEANFVWTQLKNKTILDLIPSYKNCLEKDLNPLTLDSKIPKTLLNENQETFGFKLILESNSFLNLNKNYFLVADSIKTHNRLPNNNCICNKKEMFKNLKIYYDKVGIDIFDKVPLTFHIETGISDRNFQVFIDSFTEGSTWIIKPGEATNRGKGIKVSSSLNQIKELISRRHENRTYIIQKYIQNPFLINKRKFDIRCYALITSFANQLQGYFFKDGYLRTSCKEFNIKNTQDKFVHLTNDAVQKNHEDYGKYESGNKLSYYDFQKFLNSIGSNVDFFNDIFPQIVDIVKESIACAKNLINEEGKMNSFEILGYDFMIDTNFKVWLIEINTNPCLELGCSYLSKVIPDMLDNSFRIALDPMFPPPESHKRFKPWVKSCNLTNKYILVYSSLSSN</sequence>
<dbReference type="Proteomes" id="UP000187209">
    <property type="component" value="Unassembled WGS sequence"/>
</dbReference>
<evidence type="ECO:0000256" key="1">
    <source>
        <dbReference type="SAM" id="MobiDB-lite"/>
    </source>
</evidence>
<protein>
    <recommendedName>
        <fullName evidence="4">Tubulin-tyrosine ligase family protein</fullName>
    </recommendedName>
</protein>
<feature type="region of interest" description="Disordered" evidence="1">
    <location>
        <begin position="1"/>
        <end position="26"/>
    </location>
</feature>
<dbReference type="Gene3D" id="3.30.470.20">
    <property type="entry name" value="ATP-grasp fold, B domain"/>
    <property type="match status" value="1"/>
</dbReference>
<accession>A0A1R2AT79</accession>
<evidence type="ECO:0000313" key="2">
    <source>
        <dbReference type="EMBL" id="OMJ67729.1"/>
    </source>
</evidence>
<proteinExistence type="predicted"/>
<dbReference type="PROSITE" id="PS51221">
    <property type="entry name" value="TTL"/>
    <property type="match status" value="1"/>
</dbReference>